<evidence type="ECO:0000256" key="1">
    <source>
        <dbReference type="SAM" id="MobiDB-lite"/>
    </source>
</evidence>
<keyword evidence="2" id="KW-1133">Transmembrane helix</keyword>
<accession>A0A2S0WL27</accession>
<dbReference type="AlphaFoldDB" id="A0A2S0WL27"/>
<organism evidence="3 4">
    <name type="scientific">Aeromicrobium chenweiae</name>
    <dbReference type="NCBI Taxonomy" id="2079793"/>
    <lineage>
        <taxon>Bacteria</taxon>
        <taxon>Bacillati</taxon>
        <taxon>Actinomycetota</taxon>
        <taxon>Actinomycetes</taxon>
        <taxon>Propionibacteriales</taxon>
        <taxon>Nocardioidaceae</taxon>
        <taxon>Aeromicrobium</taxon>
    </lineage>
</organism>
<proteinExistence type="predicted"/>
<name>A0A2S0WL27_9ACTN</name>
<dbReference type="OrthoDB" id="5244024at2"/>
<gene>
    <name evidence="3" type="ORF">C3E78_07100</name>
</gene>
<dbReference type="EMBL" id="CP026952">
    <property type="protein sequence ID" value="AWB91982.1"/>
    <property type="molecule type" value="Genomic_DNA"/>
</dbReference>
<feature type="transmembrane region" description="Helical" evidence="2">
    <location>
        <begin position="41"/>
        <end position="60"/>
    </location>
</feature>
<feature type="region of interest" description="Disordered" evidence="1">
    <location>
        <begin position="92"/>
        <end position="134"/>
    </location>
</feature>
<dbReference type="KEGG" id="aez:C3E78_07100"/>
<dbReference type="InterPro" id="IPR021401">
    <property type="entry name" value="DUF3040"/>
</dbReference>
<dbReference type="Pfam" id="PF11239">
    <property type="entry name" value="DUF3040"/>
    <property type="match status" value="1"/>
</dbReference>
<dbReference type="RefSeq" id="WP_108577627.1">
    <property type="nucleotide sequence ID" value="NZ_CP026952.1"/>
</dbReference>
<reference evidence="4" key="1">
    <citation type="submission" date="2018-01" db="EMBL/GenBank/DDBJ databases">
        <authorList>
            <person name="Li J."/>
        </authorList>
    </citation>
    <scope>NUCLEOTIDE SEQUENCE [LARGE SCALE GENOMIC DNA]</scope>
    <source>
        <strain evidence="4">592</strain>
    </source>
</reference>
<keyword evidence="2" id="KW-0812">Transmembrane</keyword>
<keyword evidence="2" id="KW-0472">Membrane</keyword>
<feature type="compositionally biased region" description="Basic and acidic residues" evidence="1">
    <location>
        <begin position="119"/>
        <end position="134"/>
    </location>
</feature>
<evidence type="ECO:0000313" key="4">
    <source>
        <dbReference type="Proteomes" id="UP000244384"/>
    </source>
</evidence>
<dbReference type="Proteomes" id="UP000244384">
    <property type="component" value="Chromosome"/>
</dbReference>
<accession>A0A5F2F168</accession>
<evidence type="ECO:0000313" key="3">
    <source>
        <dbReference type="EMBL" id="AWB91982.1"/>
    </source>
</evidence>
<protein>
    <submittedName>
        <fullName evidence="3">Uncharacterized protein</fullName>
    </submittedName>
</protein>
<evidence type="ECO:0000256" key="2">
    <source>
        <dbReference type="SAM" id="Phobius"/>
    </source>
</evidence>
<sequence>MPLSDEEARLLHQLEQSLAAEDPDFASTLRGSKLMAHNRRVALLAVLGFIAGLALLFGGAVSKQTWLGVFGFVAMLASAYVFTIAWRRGIGGAEDEGRPAGRGGRPGRQKNKGSGSFVDRMEERWQRRRDGGEL</sequence>
<feature type="transmembrane region" description="Helical" evidence="2">
    <location>
        <begin position="66"/>
        <end position="86"/>
    </location>
</feature>
<keyword evidence="4" id="KW-1185">Reference proteome</keyword>